<evidence type="ECO:0000313" key="7">
    <source>
        <dbReference type="EMBL" id="WPH00757.1"/>
    </source>
</evidence>
<comment type="subcellular location">
    <subcellularLocation>
        <location evidence="1">Membrane</location>
        <topology evidence="1">Multi-pass membrane protein</topology>
    </subcellularLocation>
</comment>
<evidence type="ECO:0000256" key="2">
    <source>
        <dbReference type="ARBA" id="ARBA00022448"/>
    </source>
</evidence>
<evidence type="ECO:0000256" key="6">
    <source>
        <dbReference type="SAM" id="Phobius"/>
    </source>
</evidence>
<name>A0AAQ3M4D3_9PEZI</name>
<feature type="transmembrane region" description="Helical" evidence="6">
    <location>
        <begin position="170"/>
        <end position="188"/>
    </location>
</feature>
<dbReference type="PANTHER" id="PTHR19432:SF76">
    <property type="entry name" value="TRANSPORTER, PUTATIVE (EUROFUNG)-RELATED"/>
    <property type="match status" value="1"/>
</dbReference>
<dbReference type="SUPFAM" id="SSF103473">
    <property type="entry name" value="MFS general substrate transporter"/>
    <property type="match status" value="1"/>
</dbReference>
<keyword evidence="5 6" id="KW-0472">Membrane</keyword>
<keyword evidence="2" id="KW-0813">Transport</keyword>
<reference evidence="7 8" key="1">
    <citation type="submission" date="2023-11" db="EMBL/GenBank/DDBJ databases">
        <title>An acidophilic fungus is an integral part of prey digestion in a carnivorous sundew plant.</title>
        <authorList>
            <person name="Tsai I.J."/>
        </authorList>
    </citation>
    <scope>NUCLEOTIDE SEQUENCE [LARGE SCALE GENOMIC DNA]</scope>
    <source>
        <strain evidence="7">169a</strain>
    </source>
</reference>
<dbReference type="InterPro" id="IPR036259">
    <property type="entry name" value="MFS_trans_sf"/>
</dbReference>
<feature type="transmembrane region" description="Helical" evidence="6">
    <location>
        <begin position="390"/>
        <end position="415"/>
    </location>
</feature>
<feature type="transmembrane region" description="Helical" evidence="6">
    <location>
        <begin position="59"/>
        <end position="80"/>
    </location>
</feature>
<accession>A0AAQ3M4D3</accession>
<feature type="transmembrane region" description="Helical" evidence="6">
    <location>
        <begin position="364"/>
        <end position="384"/>
    </location>
</feature>
<evidence type="ECO:0000313" key="8">
    <source>
        <dbReference type="Proteomes" id="UP001303373"/>
    </source>
</evidence>
<feature type="transmembrane region" description="Helical" evidence="6">
    <location>
        <begin position="477"/>
        <end position="499"/>
    </location>
</feature>
<feature type="transmembrane region" description="Helical" evidence="6">
    <location>
        <begin position="21"/>
        <end position="39"/>
    </location>
</feature>
<proteinExistence type="predicted"/>
<dbReference type="AlphaFoldDB" id="A0AAQ3M4D3"/>
<sequence>MAVGGSSWVGQPRIRGSTESMQMILLTFSMIGLQFAWGTETIYGSPYLLNLGLSKSDLSLVWVAGPLSGLVMQPIIGMVSDSSKSKYGRRRPFMIGGAVAVCICMLILGWASEIIGLFVADEARIRQNAIRLAVVDIYVLDFVINISQSTCRALVVDTLPVEKQQLGSAWVSRMSGVGQLLIYGIGSLDLKRMMGNFLGESQFKKLCIVTAFTMLSTQGLTCWMVQERVLVADGRASDSNGGLMSVLTQIYSTTRNLPESIQAICRVQFWSWIGYFPFLFYGSTWVGEIYLRNAGPSENDALTEVGRAGSVAFIAFAITSFASSIVMPWIIKSPEDDQGQSFTPRPPAVLSPFLRKYKPTKPTLLTAWACGNLMFAASMVFAPFVTSVHFATILIALCGIPWAVAGWAPGTFLGIEVNRMSSSIPLSMSARRMSNDSIEMDSRSSSPLALHLRHDSGSSAIDTTSTGELSGIYFGILNIYTTLPQFVGTGISWVVFSILEPGKSRELTTPGGSDGLNSKNGLSGIGVCLCIGAVSAVVAAWATRRLKHV</sequence>
<evidence type="ECO:0000256" key="3">
    <source>
        <dbReference type="ARBA" id="ARBA00022692"/>
    </source>
</evidence>
<dbReference type="Pfam" id="PF13347">
    <property type="entry name" value="MFS_2"/>
    <property type="match status" value="1"/>
</dbReference>
<protein>
    <submittedName>
        <fullName evidence="7">Uncharacterized protein</fullName>
    </submittedName>
</protein>
<feature type="transmembrane region" description="Helical" evidence="6">
    <location>
        <begin position="522"/>
        <end position="543"/>
    </location>
</feature>
<dbReference type="PANTHER" id="PTHR19432">
    <property type="entry name" value="SUGAR TRANSPORTER"/>
    <property type="match status" value="1"/>
</dbReference>
<dbReference type="GO" id="GO:0008506">
    <property type="term" value="F:sucrose:proton symporter activity"/>
    <property type="evidence" value="ECO:0007669"/>
    <property type="project" value="TreeGrafter"/>
</dbReference>
<evidence type="ECO:0000256" key="1">
    <source>
        <dbReference type="ARBA" id="ARBA00004141"/>
    </source>
</evidence>
<evidence type="ECO:0000256" key="4">
    <source>
        <dbReference type="ARBA" id="ARBA00022989"/>
    </source>
</evidence>
<keyword evidence="8" id="KW-1185">Reference proteome</keyword>
<gene>
    <name evidence="7" type="ORF">R9X50_00358700</name>
</gene>
<evidence type="ECO:0000256" key="5">
    <source>
        <dbReference type="ARBA" id="ARBA00023136"/>
    </source>
</evidence>
<dbReference type="GO" id="GO:0005886">
    <property type="term" value="C:plasma membrane"/>
    <property type="evidence" value="ECO:0007669"/>
    <property type="project" value="TreeGrafter"/>
</dbReference>
<keyword evidence="3 6" id="KW-0812">Transmembrane</keyword>
<feature type="transmembrane region" description="Helical" evidence="6">
    <location>
        <begin position="311"/>
        <end position="331"/>
    </location>
</feature>
<feature type="transmembrane region" description="Helical" evidence="6">
    <location>
        <begin position="92"/>
        <end position="111"/>
    </location>
</feature>
<dbReference type="Proteomes" id="UP001303373">
    <property type="component" value="Chromosome 5"/>
</dbReference>
<feature type="transmembrane region" description="Helical" evidence="6">
    <location>
        <begin position="269"/>
        <end position="291"/>
    </location>
</feature>
<dbReference type="EMBL" id="CP138584">
    <property type="protein sequence ID" value="WPH00757.1"/>
    <property type="molecule type" value="Genomic_DNA"/>
</dbReference>
<organism evidence="7 8">
    <name type="scientific">Acrodontium crateriforme</name>
    <dbReference type="NCBI Taxonomy" id="150365"/>
    <lineage>
        <taxon>Eukaryota</taxon>
        <taxon>Fungi</taxon>
        <taxon>Dikarya</taxon>
        <taxon>Ascomycota</taxon>
        <taxon>Pezizomycotina</taxon>
        <taxon>Dothideomycetes</taxon>
        <taxon>Dothideomycetidae</taxon>
        <taxon>Mycosphaerellales</taxon>
        <taxon>Teratosphaeriaceae</taxon>
        <taxon>Acrodontium</taxon>
    </lineage>
</organism>
<keyword evidence="4 6" id="KW-1133">Transmembrane helix</keyword>
<dbReference type="Gene3D" id="1.20.1250.20">
    <property type="entry name" value="MFS general substrate transporter like domains"/>
    <property type="match status" value="1"/>
</dbReference>